<evidence type="ECO:0000313" key="2">
    <source>
        <dbReference type="EMBL" id="EKG09465.1"/>
    </source>
</evidence>
<evidence type="ECO:0000313" key="3">
    <source>
        <dbReference type="Proteomes" id="UP000007129"/>
    </source>
</evidence>
<dbReference type="Proteomes" id="UP000007129">
    <property type="component" value="Unassembled WGS sequence"/>
</dbReference>
<proteinExistence type="predicted"/>
<feature type="region of interest" description="Disordered" evidence="1">
    <location>
        <begin position="1"/>
        <end position="56"/>
    </location>
</feature>
<accession>K2RYF0</accession>
<comment type="caution">
    <text evidence="2">The sequence shown here is derived from an EMBL/GenBank/DDBJ whole genome shotgun (WGS) entry which is preliminary data.</text>
</comment>
<organism evidence="2 3">
    <name type="scientific">Macrophomina phaseolina (strain MS6)</name>
    <name type="common">Charcoal rot fungus</name>
    <dbReference type="NCBI Taxonomy" id="1126212"/>
    <lineage>
        <taxon>Eukaryota</taxon>
        <taxon>Fungi</taxon>
        <taxon>Dikarya</taxon>
        <taxon>Ascomycota</taxon>
        <taxon>Pezizomycotina</taxon>
        <taxon>Dothideomycetes</taxon>
        <taxon>Dothideomycetes incertae sedis</taxon>
        <taxon>Botryosphaeriales</taxon>
        <taxon>Botryosphaeriaceae</taxon>
        <taxon>Macrophomina</taxon>
    </lineage>
</organism>
<evidence type="ECO:0000256" key="1">
    <source>
        <dbReference type="SAM" id="MobiDB-lite"/>
    </source>
</evidence>
<sequence>MDDELNSSFTNLSVEDSLTTEVTSRSRNTRGTAASATRAHCRQPGLNKPEKEGKNRPFYCKYCTNGYRSQASNTFRNHFASVHGITVVEEPGAI</sequence>
<gene>
    <name evidence="2" type="ORF">MPH_13497</name>
</gene>
<dbReference type="AlphaFoldDB" id="K2RYF0"/>
<dbReference type="OrthoDB" id="3955068at2759"/>
<feature type="compositionally biased region" description="Polar residues" evidence="1">
    <location>
        <begin position="1"/>
        <end position="35"/>
    </location>
</feature>
<name>K2RYF0_MACPH</name>
<protein>
    <submittedName>
        <fullName evidence="2">Uncharacterized protein</fullName>
    </submittedName>
</protein>
<dbReference type="EMBL" id="AHHD01000657">
    <property type="protein sequence ID" value="EKG09465.1"/>
    <property type="molecule type" value="Genomic_DNA"/>
</dbReference>
<dbReference type="InParanoid" id="K2RYF0"/>
<dbReference type="VEuPathDB" id="FungiDB:MPH_13497"/>
<reference evidence="2 3" key="1">
    <citation type="journal article" date="2012" name="BMC Genomics">
        <title>Tools to kill: Genome of one of the most destructive plant pathogenic fungi Macrophomina phaseolina.</title>
        <authorList>
            <person name="Islam M.S."/>
            <person name="Haque M.S."/>
            <person name="Islam M.M."/>
            <person name="Emdad E.M."/>
            <person name="Halim A."/>
            <person name="Hossen Q.M.M."/>
            <person name="Hossain M.Z."/>
            <person name="Ahmed B."/>
            <person name="Rahim S."/>
            <person name="Rahman M.S."/>
            <person name="Alam M.M."/>
            <person name="Hou S."/>
            <person name="Wan X."/>
            <person name="Saito J.A."/>
            <person name="Alam M."/>
        </authorList>
    </citation>
    <scope>NUCLEOTIDE SEQUENCE [LARGE SCALE GENOMIC DNA]</scope>
    <source>
        <strain evidence="2 3">MS6</strain>
    </source>
</reference>
<dbReference type="HOGENOM" id="CLU_2391918_0_0_1"/>
<feature type="non-terminal residue" evidence="2">
    <location>
        <position position="94"/>
    </location>
</feature>